<evidence type="ECO:0000256" key="2">
    <source>
        <dbReference type="ARBA" id="ARBA00022723"/>
    </source>
</evidence>
<dbReference type="SUPFAM" id="SSF56327">
    <property type="entry name" value="LDH C-terminal domain-like"/>
    <property type="match status" value="1"/>
</dbReference>
<accession>A0A402A1L8</accession>
<dbReference type="InterPro" id="IPR022616">
    <property type="entry name" value="Glyco_hydro_4_C"/>
</dbReference>
<evidence type="ECO:0000256" key="3">
    <source>
        <dbReference type="ARBA" id="ARBA00022801"/>
    </source>
</evidence>
<organism evidence="11 12">
    <name type="scientific">Tengunoibacter tsumagoiensis</name>
    <dbReference type="NCBI Taxonomy" id="2014871"/>
    <lineage>
        <taxon>Bacteria</taxon>
        <taxon>Bacillati</taxon>
        <taxon>Chloroflexota</taxon>
        <taxon>Ktedonobacteria</taxon>
        <taxon>Ktedonobacterales</taxon>
        <taxon>Dictyobacteraceae</taxon>
        <taxon>Tengunoibacter</taxon>
    </lineage>
</organism>
<keyword evidence="7" id="KW-0170">Cobalt</keyword>
<keyword evidence="7" id="KW-0408">Iron</keyword>
<dbReference type="AlphaFoldDB" id="A0A402A1L8"/>
<feature type="binding site" evidence="7">
    <location>
        <position position="212"/>
    </location>
    <ligand>
        <name>Mn(2+)</name>
        <dbReference type="ChEBI" id="CHEBI:29035"/>
    </ligand>
</feature>
<keyword evidence="12" id="KW-1185">Reference proteome</keyword>
<keyword evidence="5 7" id="KW-0464">Manganese</keyword>
<keyword evidence="3 9" id="KW-0378">Hydrolase</keyword>
<protein>
    <submittedName>
        <fullName evidence="11">6-phospho-beta-glucosidase</fullName>
    </submittedName>
</protein>
<reference evidence="12" key="1">
    <citation type="submission" date="2018-12" db="EMBL/GenBank/DDBJ databases">
        <title>Tengunoibacter tsumagoiensis gen. nov., sp. nov., Dictyobacter kobayashii sp. nov., D. alpinus sp. nov., and D. joshuensis sp. nov. and description of Dictyobacteraceae fam. nov. within the order Ktedonobacterales isolated from Tengu-no-mugimeshi.</title>
        <authorList>
            <person name="Wang C.M."/>
            <person name="Zheng Y."/>
            <person name="Sakai Y."/>
            <person name="Toyoda A."/>
            <person name="Minakuchi Y."/>
            <person name="Abe K."/>
            <person name="Yokota A."/>
            <person name="Yabe S."/>
        </authorList>
    </citation>
    <scope>NUCLEOTIDE SEQUENCE [LARGE SCALE GENOMIC DNA]</scope>
    <source>
        <strain evidence="12">Uno3</strain>
    </source>
</reference>
<keyword evidence="7" id="KW-0533">Nickel</keyword>
<feature type="site" description="Increases basicity of active site Tyr" evidence="8">
    <location>
        <position position="120"/>
    </location>
</feature>
<dbReference type="PANTHER" id="PTHR32092">
    <property type="entry name" value="6-PHOSPHO-BETA-GLUCOSIDASE-RELATED"/>
    <property type="match status" value="1"/>
</dbReference>
<dbReference type="Proteomes" id="UP000287352">
    <property type="component" value="Unassembled WGS sequence"/>
</dbReference>
<dbReference type="GO" id="GO:0005975">
    <property type="term" value="P:carbohydrate metabolic process"/>
    <property type="evidence" value="ECO:0007669"/>
    <property type="project" value="InterPro"/>
</dbReference>
<dbReference type="Pfam" id="PF11975">
    <property type="entry name" value="Glyco_hydro_4C"/>
    <property type="match status" value="1"/>
</dbReference>
<sequence length="450" mass="49769">MLETETTKKKQKHFAKIAILGGGSPYCADFLSGVLRNPEALRGSEIILMDINAERLELVYTISSHLFKHAGINITLKRTTNLEEALSDASFVLITFRTGGLNASIQDEKIPPRYGVIGHDAIGPGGFFYALRTVPVLAGIAAEVEKLAPKAFVLNYTTPSNIIIEAIAQYSGIRVIGLSRNFIHETTLMSYEAGLATDEELQLYPRTIGVNHATWTTALWHNGTDILPQILKWSERIIAQKREMTADNYQQLMHALLATNYGAIPSYDLHYYYFPEIVLDFQARRATTPSEDLLKLFNEAATHYKSEVHKEVPQLLKLVNDNGLANFALSVIQSILDDLGNEWVLNVPNHGAVNFLDDEHVVEIPCRVDARGATPLTQSDGGLAMDQRGLITALADYEGAAARAALWGDRKSAIKALTANPLVHSYSKAEKLYEALAAVHRDYLPERILS</sequence>
<evidence type="ECO:0000256" key="4">
    <source>
        <dbReference type="ARBA" id="ARBA00023027"/>
    </source>
</evidence>
<name>A0A402A1L8_9CHLR</name>
<evidence type="ECO:0000313" key="11">
    <source>
        <dbReference type="EMBL" id="GCE13033.1"/>
    </source>
</evidence>
<comment type="caution">
    <text evidence="11">The sequence shown here is derived from an EMBL/GenBank/DDBJ whole genome shotgun (WGS) entry which is preliminary data.</text>
</comment>
<dbReference type="Gene3D" id="3.40.50.720">
    <property type="entry name" value="NAD(P)-binding Rossmann-like Domain"/>
    <property type="match status" value="1"/>
</dbReference>
<dbReference type="PRINTS" id="PR00732">
    <property type="entry name" value="GLHYDRLASE4"/>
</dbReference>
<dbReference type="GO" id="GO:0046872">
    <property type="term" value="F:metal ion binding"/>
    <property type="evidence" value="ECO:0007669"/>
    <property type="project" value="UniProtKB-KW"/>
</dbReference>
<dbReference type="InterPro" id="IPR036291">
    <property type="entry name" value="NAD(P)-bd_dom_sf"/>
</dbReference>
<dbReference type="GO" id="GO:0016616">
    <property type="term" value="F:oxidoreductase activity, acting on the CH-OH group of donors, NAD or NADP as acceptor"/>
    <property type="evidence" value="ECO:0007669"/>
    <property type="project" value="InterPro"/>
</dbReference>
<keyword evidence="4 9" id="KW-0520">NAD</keyword>
<evidence type="ECO:0000256" key="7">
    <source>
        <dbReference type="PIRSR" id="PIRSR601088-3"/>
    </source>
</evidence>
<dbReference type="InterPro" id="IPR001088">
    <property type="entry name" value="Glyco_hydro_4"/>
</dbReference>
<evidence type="ECO:0000256" key="8">
    <source>
        <dbReference type="PIRSR" id="PIRSR601088-4"/>
    </source>
</evidence>
<dbReference type="InterPro" id="IPR015955">
    <property type="entry name" value="Lactate_DH/Glyco_Ohase_4_C"/>
</dbReference>
<evidence type="ECO:0000256" key="6">
    <source>
        <dbReference type="ARBA" id="ARBA00023295"/>
    </source>
</evidence>
<dbReference type="Gene3D" id="3.90.110.10">
    <property type="entry name" value="Lactate dehydrogenase/glycoside hydrolase, family 4, C-terminal"/>
    <property type="match status" value="1"/>
</dbReference>
<proteinExistence type="inferred from homology"/>
<evidence type="ECO:0000256" key="5">
    <source>
        <dbReference type="ARBA" id="ARBA00023211"/>
    </source>
</evidence>
<evidence type="ECO:0000259" key="10">
    <source>
        <dbReference type="Pfam" id="PF11975"/>
    </source>
</evidence>
<evidence type="ECO:0000256" key="1">
    <source>
        <dbReference type="ARBA" id="ARBA00010141"/>
    </source>
</evidence>
<keyword evidence="6 9" id="KW-0326">Glycosidase</keyword>
<feature type="domain" description="Glycosyl hydrolase family 4 C-terminal" evidence="10">
    <location>
        <begin position="208"/>
        <end position="423"/>
    </location>
</feature>
<dbReference type="PANTHER" id="PTHR32092:SF5">
    <property type="entry name" value="6-PHOSPHO-BETA-GLUCOSIDASE"/>
    <property type="match status" value="1"/>
</dbReference>
<comment type="similarity">
    <text evidence="1 9">Belongs to the glycosyl hydrolase 4 family.</text>
</comment>
<dbReference type="Pfam" id="PF02056">
    <property type="entry name" value="Glyco_hydro_4"/>
    <property type="match status" value="1"/>
</dbReference>
<evidence type="ECO:0000256" key="9">
    <source>
        <dbReference type="RuleBase" id="RU361152"/>
    </source>
</evidence>
<dbReference type="EMBL" id="BIFR01000001">
    <property type="protein sequence ID" value="GCE13033.1"/>
    <property type="molecule type" value="Genomic_DNA"/>
</dbReference>
<dbReference type="SUPFAM" id="SSF51735">
    <property type="entry name" value="NAD(P)-binding Rossmann-fold domains"/>
    <property type="match status" value="1"/>
</dbReference>
<evidence type="ECO:0000313" key="12">
    <source>
        <dbReference type="Proteomes" id="UP000287352"/>
    </source>
</evidence>
<comment type="cofactor">
    <cofactor evidence="9">
        <name>NAD(+)</name>
        <dbReference type="ChEBI" id="CHEBI:57540"/>
    </cofactor>
    <text evidence="9">Binds 1 NAD(+) per subunit.</text>
</comment>
<gene>
    <name evidence="11" type="ORF">KTT_28920</name>
</gene>
<dbReference type="GO" id="GO:0004553">
    <property type="term" value="F:hydrolase activity, hydrolyzing O-glycosyl compounds"/>
    <property type="evidence" value="ECO:0007669"/>
    <property type="project" value="InterPro"/>
</dbReference>
<keyword evidence="2 7" id="KW-0479">Metal-binding</keyword>